<dbReference type="Proteomes" id="UP001066276">
    <property type="component" value="Chromosome 7"/>
</dbReference>
<gene>
    <name evidence="2" type="ORF">NDU88_009428</name>
</gene>
<evidence type="ECO:0000256" key="1">
    <source>
        <dbReference type="SAM" id="MobiDB-lite"/>
    </source>
</evidence>
<feature type="region of interest" description="Disordered" evidence="1">
    <location>
        <begin position="18"/>
        <end position="66"/>
    </location>
</feature>
<proteinExistence type="predicted"/>
<feature type="compositionally biased region" description="Basic residues" evidence="1">
    <location>
        <begin position="18"/>
        <end position="30"/>
    </location>
</feature>
<dbReference type="AlphaFoldDB" id="A0AAV7PSQ8"/>
<name>A0AAV7PSQ8_PLEWA</name>
<comment type="caution">
    <text evidence="2">The sequence shown here is derived from an EMBL/GenBank/DDBJ whole genome shotgun (WGS) entry which is preliminary data.</text>
</comment>
<reference evidence="2" key="1">
    <citation type="journal article" date="2022" name="bioRxiv">
        <title>Sequencing and chromosome-scale assembly of the giantPleurodeles waltlgenome.</title>
        <authorList>
            <person name="Brown T."/>
            <person name="Elewa A."/>
            <person name="Iarovenko S."/>
            <person name="Subramanian E."/>
            <person name="Araus A.J."/>
            <person name="Petzold A."/>
            <person name="Susuki M."/>
            <person name="Suzuki K.-i.T."/>
            <person name="Hayashi T."/>
            <person name="Toyoda A."/>
            <person name="Oliveira C."/>
            <person name="Osipova E."/>
            <person name="Leigh N.D."/>
            <person name="Simon A."/>
            <person name="Yun M.H."/>
        </authorList>
    </citation>
    <scope>NUCLEOTIDE SEQUENCE</scope>
    <source>
        <strain evidence="2">20211129_DDA</strain>
        <tissue evidence="2">Liver</tissue>
    </source>
</reference>
<organism evidence="2 3">
    <name type="scientific">Pleurodeles waltl</name>
    <name type="common">Iberian ribbed newt</name>
    <dbReference type="NCBI Taxonomy" id="8319"/>
    <lineage>
        <taxon>Eukaryota</taxon>
        <taxon>Metazoa</taxon>
        <taxon>Chordata</taxon>
        <taxon>Craniata</taxon>
        <taxon>Vertebrata</taxon>
        <taxon>Euteleostomi</taxon>
        <taxon>Amphibia</taxon>
        <taxon>Batrachia</taxon>
        <taxon>Caudata</taxon>
        <taxon>Salamandroidea</taxon>
        <taxon>Salamandridae</taxon>
        <taxon>Pleurodelinae</taxon>
        <taxon>Pleurodeles</taxon>
    </lineage>
</organism>
<sequence>MEAYLDRVGLLKVDLITKKKSQKRKTKAHVKGPSAKKGTPLRNKTETTQENSEGDRRKRERTAPPLRDITMKLQNSQVLDTVESNAALNEPGASYSNNTVIRVIPTQDPLNTPTFSTVQTPSKGSEERVLPSTDVHQLGHCKPIEGGLQPVVQPKVNKLSRKYGRQKQALPVVQTGPLDLSLKRCVTIETNTQNQGLPIPTTMYR</sequence>
<protein>
    <submittedName>
        <fullName evidence="2">Uncharacterized protein</fullName>
    </submittedName>
</protein>
<evidence type="ECO:0000313" key="2">
    <source>
        <dbReference type="EMBL" id="KAJ1131085.1"/>
    </source>
</evidence>
<dbReference type="EMBL" id="JANPWB010000011">
    <property type="protein sequence ID" value="KAJ1131085.1"/>
    <property type="molecule type" value="Genomic_DNA"/>
</dbReference>
<feature type="compositionally biased region" description="Basic and acidic residues" evidence="1">
    <location>
        <begin position="43"/>
        <end position="57"/>
    </location>
</feature>
<keyword evidence="3" id="KW-1185">Reference proteome</keyword>
<evidence type="ECO:0000313" key="3">
    <source>
        <dbReference type="Proteomes" id="UP001066276"/>
    </source>
</evidence>
<accession>A0AAV7PSQ8</accession>